<keyword evidence="6" id="KW-1185">Reference proteome</keyword>
<dbReference type="SUPFAM" id="SSF54211">
    <property type="entry name" value="Ribosomal protein S5 domain 2-like"/>
    <property type="match status" value="1"/>
</dbReference>
<dbReference type="InterPro" id="IPR027417">
    <property type="entry name" value="P-loop_NTPase"/>
</dbReference>
<feature type="domain" description="MCM C-terminal AAA(+) ATPase" evidence="4">
    <location>
        <begin position="292"/>
        <end position="350"/>
    </location>
</feature>
<accession>A0A3N1VTL6</accession>
<dbReference type="Gene3D" id="3.40.50.300">
    <property type="entry name" value="P-loop containing nucleotide triphosphate hydrolases"/>
    <property type="match status" value="1"/>
</dbReference>
<name>A0A3N1VTL6_9BACT</name>
<dbReference type="EMBL" id="RJVA01000001">
    <property type="protein sequence ID" value="ROR03492.1"/>
    <property type="molecule type" value="Genomic_DNA"/>
</dbReference>
<organism evidence="5 6">
    <name type="scientific">Desulfosoma caldarium</name>
    <dbReference type="NCBI Taxonomy" id="610254"/>
    <lineage>
        <taxon>Bacteria</taxon>
        <taxon>Pseudomonadati</taxon>
        <taxon>Thermodesulfobacteriota</taxon>
        <taxon>Syntrophobacteria</taxon>
        <taxon>Syntrophobacterales</taxon>
        <taxon>Syntrophobacteraceae</taxon>
        <taxon>Desulfosoma</taxon>
    </lineage>
</organism>
<dbReference type="SMART" id="SM00382">
    <property type="entry name" value="AAA"/>
    <property type="match status" value="1"/>
</dbReference>
<dbReference type="Pfam" id="PF13541">
    <property type="entry name" value="ChlI"/>
    <property type="match status" value="1"/>
</dbReference>
<keyword evidence="2" id="KW-0547">Nucleotide-binding</keyword>
<evidence type="ECO:0000313" key="6">
    <source>
        <dbReference type="Proteomes" id="UP000276223"/>
    </source>
</evidence>
<sequence length="509" mass="55997">MVAKTFALGVLGIQAFLVEVEVDVASGLPSFTVVGLPDNIVRESKERVKSALLNCGYPFPMDRVTVNLAPAHLRKEGAAFDLPIAIGVLAASGFLDPMAVARPILVGELSLDGRVKAVSGCLPMAIRARELRREMLIVPVDNAREAAVVDGTQVFPVRHLAEVVEHFRGARPLTRLNIPRADLLSMSEDNSLDLADVKGQEHAKRALEVAAAGSHNLMLIGPPGSGKTMLAQRLPTILPPLSLEESLETSQIYSVAGLLRDQPLLARRPFRHPHHTISDAGLIGGGHVPRPGEVSLAHHGVLFLDEFPEFRRNVIDLLRQPLEDGHVTIARAAMTLTYPARFTLVAAMNPCPCGFAGDTRKPCRCSSLEIQRYRNRISGPILDRIDLHVDVPAVSVEDLQGTSRCESSHDVRQRVMAARERQRARFRRTNLHANAAMGPREVERYCTLDSQGKRLLQEAIATLHLSARAYHRILKVARTIADLEGSETMAHHHLLEAVQYRTLDRTFWS</sequence>
<dbReference type="InterPro" id="IPR003593">
    <property type="entry name" value="AAA+_ATPase"/>
</dbReference>
<dbReference type="Gene3D" id="3.30.230.10">
    <property type="match status" value="1"/>
</dbReference>
<dbReference type="InterPro" id="IPR004482">
    <property type="entry name" value="Mg_chelat-rel"/>
</dbReference>
<evidence type="ECO:0000259" key="4">
    <source>
        <dbReference type="PROSITE" id="PS50051"/>
    </source>
</evidence>
<dbReference type="InterPro" id="IPR014721">
    <property type="entry name" value="Ribsml_uS5_D2-typ_fold_subgr"/>
</dbReference>
<dbReference type="RefSeq" id="WP_123288599.1">
    <property type="nucleotide sequence ID" value="NZ_RJVA01000001.1"/>
</dbReference>
<dbReference type="Pfam" id="PF01078">
    <property type="entry name" value="Mg_chelatase"/>
    <property type="match status" value="1"/>
</dbReference>
<dbReference type="PANTHER" id="PTHR32039">
    <property type="entry name" value="MAGNESIUM-CHELATASE SUBUNIT CHLI"/>
    <property type="match status" value="1"/>
</dbReference>
<comment type="caution">
    <text evidence="5">The sequence shown here is derived from an EMBL/GenBank/DDBJ whole genome shotgun (WGS) entry which is preliminary data.</text>
</comment>
<gene>
    <name evidence="5" type="ORF">EDC27_0024</name>
</gene>
<evidence type="ECO:0000256" key="1">
    <source>
        <dbReference type="ARBA" id="ARBA00006354"/>
    </source>
</evidence>
<evidence type="ECO:0000256" key="2">
    <source>
        <dbReference type="ARBA" id="ARBA00022741"/>
    </source>
</evidence>
<dbReference type="PANTHER" id="PTHR32039:SF7">
    <property type="entry name" value="COMPETENCE PROTEIN COMM"/>
    <property type="match status" value="1"/>
</dbReference>
<dbReference type="GO" id="GO:0003677">
    <property type="term" value="F:DNA binding"/>
    <property type="evidence" value="ECO:0007669"/>
    <property type="project" value="InterPro"/>
</dbReference>
<evidence type="ECO:0000256" key="3">
    <source>
        <dbReference type="ARBA" id="ARBA00022840"/>
    </source>
</evidence>
<dbReference type="Pfam" id="PF13335">
    <property type="entry name" value="Mg_chelatase_C"/>
    <property type="match status" value="1"/>
</dbReference>
<dbReference type="InterPro" id="IPR020568">
    <property type="entry name" value="Ribosomal_Su5_D2-typ_SF"/>
</dbReference>
<proteinExistence type="inferred from homology"/>
<protein>
    <submittedName>
        <fullName evidence="5">Magnesium chelatase family protein</fullName>
    </submittedName>
</protein>
<dbReference type="SUPFAM" id="SSF52540">
    <property type="entry name" value="P-loop containing nucleoside triphosphate hydrolases"/>
    <property type="match status" value="1"/>
</dbReference>
<dbReference type="PROSITE" id="PS50051">
    <property type="entry name" value="MCM_2"/>
    <property type="match status" value="1"/>
</dbReference>
<dbReference type="GO" id="GO:0005524">
    <property type="term" value="F:ATP binding"/>
    <property type="evidence" value="ECO:0007669"/>
    <property type="project" value="UniProtKB-KW"/>
</dbReference>
<evidence type="ECO:0000313" key="5">
    <source>
        <dbReference type="EMBL" id="ROR03492.1"/>
    </source>
</evidence>
<keyword evidence="3" id="KW-0067">ATP-binding</keyword>
<dbReference type="InterPro" id="IPR001208">
    <property type="entry name" value="MCM_dom"/>
</dbReference>
<dbReference type="Proteomes" id="UP000276223">
    <property type="component" value="Unassembled WGS sequence"/>
</dbReference>
<dbReference type="InterPro" id="IPR025158">
    <property type="entry name" value="Mg_chelat-rel_C"/>
</dbReference>
<comment type="similarity">
    <text evidence="1">Belongs to the Mg-chelatase subunits D/I family. ComM subfamily.</text>
</comment>
<dbReference type="InterPro" id="IPR045006">
    <property type="entry name" value="CHLI-like"/>
</dbReference>
<reference evidence="5 6" key="1">
    <citation type="submission" date="2018-11" db="EMBL/GenBank/DDBJ databases">
        <title>Genomic Encyclopedia of Type Strains, Phase IV (KMG-IV): sequencing the most valuable type-strain genomes for metagenomic binning, comparative biology and taxonomic classification.</title>
        <authorList>
            <person name="Goeker M."/>
        </authorList>
    </citation>
    <scope>NUCLEOTIDE SEQUENCE [LARGE SCALE GENOMIC DNA]</scope>
    <source>
        <strain evidence="5 6">DSM 22027</strain>
    </source>
</reference>
<dbReference type="CDD" id="cd00009">
    <property type="entry name" value="AAA"/>
    <property type="match status" value="1"/>
</dbReference>
<dbReference type="OrthoDB" id="9813147at2"/>
<dbReference type="InterPro" id="IPR000523">
    <property type="entry name" value="Mg_chelatse_chII-like_cat_dom"/>
</dbReference>
<dbReference type="AlphaFoldDB" id="A0A3N1VTL6"/>
<dbReference type="PRINTS" id="PR01657">
    <property type="entry name" value="MCMFAMILY"/>
</dbReference>
<dbReference type="NCBIfam" id="TIGR00368">
    <property type="entry name" value="YifB family Mg chelatase-like AAA ATPase"/>
    <property type="match status" value="1"/>
</dbReference>